<proteinExistence type="predicted"/>
<dbReference type="Pfam" id="PF14555">
    <property type="entry name" value="UBA_4"/>
    <property type="match status" value="1"/>
</dbReference>
<dbReference type="KEGG" id="bmic:BMR1_02g00280"/>
<dbReference type="AlphaFoldDB" id="A0A1R4A9W1"/>
<dbReference type="GO" id="GO:0036503">
    <property type="term" value="P:ERAD pathway"/>
    <property type="evidence" value="ECO:0007669"/>
    <property type="project" value="TreeGrafter"/>
</dbReference>
<dbReference type="Gene3D" id="3.40.30.10">
    <property type="entry name" value="Glutaredoxin"/>
    <property type="match status" value="1"/>
</dbReference>
<reference evidence="5 6" key="3">
    <citation type="journal article" date="2016" name="Sci. Rep.">
        <title>Genome-wide diversity and gene expression profiling of Babesia microti isolates identify polymorphic genes that mediate host-pathogen interactions.</title>
        <authorList>
            <person name="Silva J.C."/>
            <person name="Cornillot E."/>
            <person name="McCracken C."/>
            <person name="Usmani-Brown S."/>
            <person name="Dwivedi A."/>
            <person name="Ifeonu O.O."/>
            <person name="Crabtree J."/>
            <person name="Gotia H.T."/>
            <person name="Virji A.Z."/>
            <person name="Reynes C."/>
            <person name="Colinge J."/>
            <person name="Kumar V."/>
            <person name="Lawres L."/>
            <person name="Pazzi J.E."/>
            <person name="Pablo J.V."/>
            <person name="Hung C."/>
            <person name="Brancato J."/>
            <person name="Kumari P."/>
            <person name="Orvis J."/>
            <person name="Tretina K."/>
            <person name="Chibucos M."/>
            <person name="Ott S."/>
            <person name="Sadzewicz L."/>
            <person name="Sengamalay N."/>
            <person name="Shetty A.C."/>
            <person name="Su Q."/>
            <person name="Tallon L."/>
            <person name="Fraser C.M."/>
            <person name="Frutos R."/>
            <person name="Molina D.M."/>
            <person name="Krause P.J."/>
            <person name="Ben Mamoun C."/>
        </authorList>
    </citation>
    <scope>NUCLEOTIDE SEQUENCE [LARGE SCALE GENOMIC DNA]</scope>
    <source>
        <strain evidence="5 6">RI</strain>
    </source>
</reference>
<dbReference type="InterPro" id="IPR009060">
    <property type="entry name" value="UBA-like_sf"/>
</dbReference>
<evidence type="ECO:0000313" key="6">
    <source>
        <dbReference type="Proteomes" id="UP000002899"/>
    </source>
</evidence>
<accession>A0A1R4A9W1</accession>
<dbReference type="InterPro" id="IPR049483">
    <property type="entry name" value="FAF1_2-like_UAS"/>
</dbReference>
<evidence type="ECO:0000259" key="4">
    <source>
        <dbReference type="PROSITE" id="PS50033"/>
    </source>
</evidence>
<dbReference type="OrthoDB" id="1026733at2759"/>
<dbReference type="InterPro" id="IPR001012">
    <property type="entry name" value="UBX_dom"/>
</dbReference>
<dbReference type="PANTHER" id="PTHR23322:SF1">
    <property type="entry name" value="FAS-ASSOCIATED FACTOR 2"/>
    <property type="match status" value="1"/>
</dbReference>
<protein>
    <submittedName>
        <fullName evidence="5">FAS-associated factor 2</fullName>
    </submittedName>
</protein>
<dbReference type="SUPFAM" id="SSF46934">
    <property type="entry name" value="UBA-like"/>
    <property type="match status" value="1"/>
</dbReference>
<dbReference type="CDD" id="cd01767">
    <property type="entry name" value="UBX"/>
    <property type="match status" value="1"/>
</dbReference>
<dbReference type="PROSITE" id="PS50033">
    <property type="entry name" value="UBX"/>
    <property type="match status" value="1"/>
</dbReference>
<reference evidence="5 6" key="1">
    <citation type="journal article" date="2012" name="Nucleic Acids Res.">
        <title>Sequencing of the smallest Apicomplexan genome from the human pathogen Babesia microti.</title>
        <authorList>
            <person name="Cornillot E."/>
            <person name="Hadj-Kaddour K."/>
            <person name="Dassouli A."/>
            <person name="Noel B."/>
            <person name="Ranwez V."/>
            <person name="Vacherie B."/>
            <person name="Augagneur Y."/>
            <person name="Bres V."/>
            <person name="Duclos A."/>
            <person name="Randazzo S."/>
            <person name="Carcy B."/>
            <person name="Debierre-Grockiego F."/>
            <person name="Delbecq S."/>
            <person name="Moubri-Menage K."/>
            <person name="Shams-Eldin H."/>
            <person name="Usmani-Brown S."/>
            <person name="Bringaud F."/>
            <person name="Wincker P."/>
            <person name="Vivares C.P."/>
            <person name="Schwarz R.T."/>
            <person name="Schetters T.P."/>
            <person name="Krause P.J."/>
            <person name="Gorenflot A."/>
            <person name="Berry V."/>
            <person name="Barbe V."/>
            <person name="Ben Mamoun C."/>
        </authorList>
    </citation>
    <scope>NUCLEOTIDE SEQUENCE [LARGE SCALE GENOMIC DNA]</scope>
    <source>
        <strain evidence="5 6">RI</strain>
    </source>
</reference>
<dbReference type="InterPro" id="IPR036249">
    <property type="entry name" value="Thioredoxin-like_sf"/>
</dbReference>
<comment type="subcellular location">
    <subcellularLocation>
        <location evidence="1">Endoplasmic reticulum</location>
    </subcellularLocation>
</comment>
<dbReference type="PANTHER" id="PTHR23322">
    <property type="entry name" value="FAS-ASSOCIATED PROTEIN"/>
    <property type="match status" value="1"/>
</dbReference>
<dbReference type="InterPro" id="IPR006577">
    <property type="entry name" value="UAS"/>
</dbReference>
<dbReference type="Proteomes" id="UP000002899">
    <property type="component" value="Chromosome II"/>
</dbReference>
<dbReference type="SUPFAM" id="SSF52833">
    <property type="entry name" value="Thioredoxin-like"/>
    <property type="match status" value="1"/>
</dbReference>
<dbReference type="Pfam" id="PF21021">
    <property type="entry name" value="FAF1"/>
    <property type="match status" value="1"/>
</dbReference>
<dbReference type="EMBL" id="FO082872">
    <property type="protein sequence ID" value="SJK85788.1"/>
    <property type="molecule type" value="Genomic_DNA"/>
</dbReference>
<dbReference type="SMART" id="SM00166">
    <property type="entry name" value="UBX"/>
    <property type="match status" value="1"/>
</dbReference>
<dbReference type="InterPro" id="IPR050730">
    <property type="entry name" value="UBX_domain-protein"/>
</dbReference>
<dbReference type="SUPFAM" id="SSF54236">
    <property type="entry name" value="Ubiquitin-like"/>
    <property type="match status" value="1"/>
</dbReference>
<name>A0A1R4A9W1_BABMR</name>
<dbReference type="Gene3D" id="3.10.20.90">
    <property type="entry name" value="Phosphatidylinositol 3-kinase Catalytic Subunit, Chain A, domain 1"/>
    <property type="match status" value="1"/>
</dbReference>
<dbReference type="Gene3D" id="1.10.8.10">
    <property type="entry name" value="DNA helicase RuvA subunit, C-terminal domain"/>
    <property type="match status" value="1"/>
</dbReference>
<evidence type="ECO:0000256" key="3">
    <source>
        <dbReference type="ARBA" id="ARBA00023054"/>
    </source>
</evidence>
<gene>
    <name evidence="5" type="ORF">BMR1_02g00280</name>
</gene>
<evidence type="ECO:0000256" key="2">
    <source>
        <dbReference type="ARBA" id="ARBA00022824"/>
    </source>
</evidence>
<dbReference type="InterPro" id="IPR029071">
    <property type="entry name" value="Ubiquitin-like_domsf"/>
</dbReference>
<evidence type="ECO:0000313" key="5">
    <source>
        <dbReference type="EMBL" id="SJK85788.1"/>
    </source>
</evidence>
<keyword evidence="3" id="KW-0175">Coiled coil</keyword>
<dbReference type="SMART" id="SM00594">
    <property type="entry name" value="UAS"/>
    <property type="match status" value="1"/>
</dbReference>
<sequence>MSKDDLVDQFCSIVNTSDVTLARNMLESSNWDLNEAIFKHFNGCSVSISRGNRIYSLLALLKDYYKTIYRFLTSWLPFFSETSFDKYFVSTYGNTSVHFYKGSFIEASEHAATAAKPLIIYLHYEKSENTYEFCKGILCNKQIEDILYGEYVFWAQNVDSAEGRRVRRLCGANNYPHISIFAFENNNPIKIGRIQGKIPLDSFVKFTKTALTKVYEGEFGHGKLVKDRMLREKQDMELEEAIKQDCKRLIERKNKELLQIHEDKMNKAFVETFKSRIVPQSNSVKIKVRLPDGSSLQEIFFKTDTVGYLQEWLSVAHLLYPEMEGKCLRDFTLQLPYSENKQFKLLNTLEDVGLSPNGTVVVKLNK</sequence>
<dbReference type="GO" id="GO:0043130">
    <property type="term" value="F:ubiquitin binding"/>
    <property type="evidence" value="ECO:0007669"/>
    <property type="project" value="TreeGrafter"/>
</dbReference>
<evidence type="ECO:0000256" key="1">
    <source>
        <dbReference type="ARBA" id="ARBA00004240"/>
    </source>
</evidence>
<keyword evidence="2" id="KW-0256">Endoplasmic reticulum</keyword>
<dbReference type="RefSeq" id="XP_021338010.1">
    <property type="nucleotide sequence ID" value="XM_021483042.1"/>
</dbReference>
<keyword evidence="6" id="KW-1185">Reference proteome</keyword>
<dbReference type="GO" id="GO:0005783">
    <property type="term" value="C:endoplasmic reticulum"/>
    <property type="evidence" value="ECO:0007669"/>
    <property type="project" value="UniProtKB-SubCell"/>
</dbReference>
<dbReference type="Pfam" id="PF00789">
    <property type="entry name" value="UBX"/>
    <property type="match status" value="1"/>
</dbReference>
<reference evidence="5 6" key="2">
    <citation type="journal article" date="2013" name="PLoS ONE">
        <title>Whole genome mapping and re-organization of the nuclear and mitochondrial genomes of Babesia microti isolates.</title>
        <authorList>
            <person name="Cornillot E."/>
            <person name="Dassouli A."/>
            <person name="Garg A."/>
            <person name="Pachikara N."/>
            <person name="Randazzo S."/>
            <person name="Depoix D."/>
            <person name="Carcy B."/>
            <person name="Delbecq S."/>
            <person name="Frutos R."/>
            <person name="Silva J.C."/>
            <person name="Sutton R."/>
            <person name="Krause P.J."/>
            <person name="Mamoun C.B."/>
        </authorList>
    </citation>
    <scope>NUCLEOTIDE SEQUENCE [LARGE SCALE GENOMIC DNA]</scope>
    <source>
        <strain evidence="5 6">RI</strain>
    </source>
</reference>
<dbReference type="VEuPathDB" id="PiroplasmaDB:BMR1_02g00280"/>
<feature type="domain" description="UBX" evidence="4">
    <location>
        <begin position="279"/>
        <end position="362"/>
    </location>
</feature>
<dbReference type="GeneID" id="24423846"/>
<organism evidence="5 6">
    <name type="scientific">Babesia microti (strain RI)</name>
    <dbReference type="NCBI Taxonomy" id="1133968"/>
    <lineage>
        <taxon>Eukaryota</taxon>
        <taxon>Sar</taxon>
        <taxon>Alveolata</taxon>
        <taxon>Apicomplexa</taxon>
        <taxon>Aconoidasida</taxon>
        <taxon>Piroplasmida</taxon>
        <taxon>Babesiidae</taxon>
        <taxon>Babesia</taxon>
    </lineage>
</organism>